<dbReference type="SUPFAM" id="SSF48403">
    <property type="entry name" value="Ankyrin repeat"/>
    <property type="match status" value="1"/>
</dbReference>
<accession>A0A545TIP9</accession>
<gene>
    <name evidence="4" type="ORF">FLL45_03860</name>
</gene>
<protein>
    <submittedName>
        <fullName evidence="4">Peptidase M56, BlaR1</fullName>
    </submittedName>
</protein>
<feature type="repeat" description="ANK" evidence="1">
    <location>
        <begin position="434"/>
        <end position="466"/>
    </location>
</feature>
<dbReference type="CDD" id="cd07341">
    <property type="entry name" value="M56_BlaR1_MecR1_like"/>
    <property type="match status" value="1"/>
</dbReference>
<reference evidence="4 5" key="1">
    <citation type="submission" date="2019-06" db="EMBL/GenBank/DDBJ databases">
        <title>Draft genome of Aliikangiella marina GYP-15.</title>
        <authorList>
            <person name="Wang G."/>
        </authorList>
    </citation>
    <scope>NUCLEOTIDE SEQUENCE [LARGE SCALE GENOMIC DNA]</scope>
    <source>
        <strain evidence="4 5">GYP-15</strain>
    </source>
</reference>
<feature type="transmembrane region" description="Helical" evidence="2">
    <location>
        <begin position="12"/>
        <end position="30"/>
    </location>
</feature>
<dbReference type="Proteomes" id="UP000317839">
    <property type="component" value="Unassembled WGS sequence"/>
</dbReference>
<dbReference type="OrthoDB" id="1628901at2"/>
<feature type="repeat" description="ANK" evidence="1">
    <location>
        <begin position="401"/>
        <end position="433"/>
    </location>
</feature>
<keyword evidence="2" id="KW-0812">Transmembrane</keyword>
<dbReference type="SMART" id="SM00248">
    <property type="entry name" value="ANK"/>
    <property type="match status" value="4"/>
</dbReference>
<evidence type="ECO:0000256" key="2">
    <source>
        <dbReference type="SAM" id="Phobius"/>
    </source>
</evidence>
<keyword evidence="5" id="KW-1185">Reference proteome</keyword>
<evidence type="ECO:0000259" key="3">
    <source>
        <dbReference type="Pfam" id="PF05569"/>
    </source>
</evidence>
<dbReference type="PANTHER" id="PTHR34978">
    <property type="entry name" value="POSSIBLE SENSOR-TRANSDUCER PROTEIN BLAR"/>
    <property type="match status" value="1"/>
</dbReference>
<dbReference type="EMBL" id="VIKR01000001">
    <property type="protein sequence ID" value="TQV77095.1"/>
    <property type="molecule type" value="Genomic_DNA"/>
</dbReference>
<evidence type="ECO:0000313" key="5">
    <source>
        <dbReference type="Proteomes" id="UP000317839"/>
    </source>
</evidence>
<feature type="transmembrane region" description="Helical" evidence="2">
    <location>
        <begin position="42"/>
        <end position="60"/>
    </location>
</feature>
<keyword evidence="1" id="KW-0040">ANK repeat</keyword>
<name>A0A545TIP9_9GAMM</name>
<dbReference type="PROSITE" id="PS50088">
    <property type="entry name" value="ANK_REPEAT"/>
    <property type="match status" value="3"/>
</dbReference>
<dbReference type="InterPro" id="IPR036770">
    <property type="entry name" value="Ankyrin_rpt-contain_sf"/>
</dbReference>
<dbReference type="InterPro" id="IPR052173">
    <property type="entry name" value="Beta-lactam_resp_regulator"/>
</dbReference>
<evidence type="ECO:0000256" key="1">
    <source>
        <dbReference type="PROSITE-ProRule" id="PRU00023"/>
    </source>
</evidence>
<dbReference type="RefSeq" id="WP_142888455.1">
    <property type="nucleotide sequence ID" value="NZ_VIKR01000001.1"/>
</dbReference>
<organism evidence="4 5">
    <name type="scientific">Aliikangiella marina</name>
    <dbReference type="NCBI Taxonomy" id="1712262"/>
    <lineage>
        <taxon>Bacteria</taxon>
        <taxon>Pseudomonadati</taxon>
        <taxon>Pseudomonadota</taxon>
        <taxon>Gammaproteobacteria</taxon>
        <taxon>Oceanospirillales</taxon>
        <taxon>Pleioneaceae</taxon>
        <taxon>Aliikangiella</taxon>
    </lineage>
</organism>
<sequence>MLAELTLLSTVAVHHVLIGAGLFSLLFITVKLFKISSEMQSWLWLTALLIATVFPLSLVINDPQTSKPSPLVRVADLNSTGERILNDVSNETIEIRNIISIANSEQQNTANSAPEWNLPGEFIFNMSSILLSFLGLWLIGSTWRFLQKSRSLINTRKIFSRATKITKDISIEKLTDIPVLTSQEAHSPMTAGLFNPVIIVPQSLVNDFSNQQLEPLVLHELAHIQRFDIWFGLLQEIIAIIFWWSPIVRKFNHKIHLNREIACDIRAAKQLKSSKKYAQSLVDCAKLMLTQQKDILAMGLFSQKKDLQHRVEEVLSSDLLQKPKKLIIAASCLILTTATIATAQNYAPKINLASIEKESKFFSKLTEAQSEYLITAVNYGDINMIRTLVADGIDINTPVVGDGTALIIAVKKQNITLVEELIAIGADVNQASRGDGNPLITAAMVDNLDIAKLLLANGADINAVVPGDETPLINATRRGSLAMTKWLVENGADVNLKVKTSAWDGFEIRSPLNMARTRAVKDFLLEHNATE</sequence>
<proteinExistence type="predicted"/>
<dbReference type="Pfam" id="PF12796">
    <property type="entry name" value="Ank_2"/>
    <property type="match status" value="1"/>
</dbReference>
<keyword evidence="2" id="KW-1133">Transmembrane helix</keyword>
<dbReference type="AlphaFoldDB" id="A0A545TIP9"/>
<dbReference type="Gene3D" id="1.25.40.20">
    <property type="entry name" value="Ankyrin repeat-containing domain"/>
    <property type="match status" value="1"/>
</dbReference>
<dbReference type="Pfam" id="PF05569">
    <property type="entry name" value="Peptidase_M56"/>
    <property type="match status" value="1"/>
</dbReference>
<comment type="caution">
    <text evidence="4">The sequence shown here is derived from an EMBL/GenBank/DDBJ whole genome shotgun (WGS) entry which is preliminary data.</text>
</comment>
<feature type="repeat" description="ANK" evidence="1">
    <location>
        <begin position="467"/>
        <end position="499"/>
    </location>
</feature>
<evidence type="ECO:0000313" key="4">
    <source>
        <dbReference type="EMBL" id="TQV77095.1"/>
    </source>
</evidence>
<dbReference type="InterPro" id="IPR002110">
    <property type="entry name" value="Ankyrin_rpt"/>
</dbReference>
<dbReference type="InterPro" id="IPR008756">
    <property type="entry name" value="Peptidase_M56"/>
</dbReference>
<dbReference type="PANTHER" id="PTHR34978:SF3">
    <property type="entry name" value="SLR0241 PROTEIN"/>
    <property type="match status" value="1"/>
</dbReference>
<feature type="domain" description="Peptidase M56" evidence="3">
    <location>
        <begin position="32"/>
        <end position="312"/>
    </location>
</feature>
<feature type="transmembrane region" description="Helical" evidence="2">
    <location>
        <begin position="122"/>
        <end position="146"/>
    </location>
</feature>
<dbReference type="PROSITE" id="PS50297">
    <property type="entry name" value="ANK_REP_REGION"/>
    <property type="match status" value="2"/>
</dbReference>
<keyword evidence="2" id="KW-0472">Membrane</keyword>
<dbReference type="Gene3D" id="3.30.2010.10">
    <property type="entry name" value="Metalloproteases ('zincins'), catalytic domain"/>
    <property type="match status" value="1"/>
</dbReference>